<dbReference type="RefSeq" id="WP_188596158.1">
    <property type="nucleotide sequence ID" value="NZ_BMNL01000002.1"/>
</dbReference>
<keyword evidence="5" id="KW-0762">Sugar transport</keyword>
<keyword evidence="8 9" id="KW-0472">Membrane</keyword>
<dbReference type="PROSITE" id="PS50928">
    <property type="entry name" value="ABC_TM1"/>
    <property type="match status" value="2"/>
</dbReference>
<dbReference type="Proteomes" id="UP000610960">
    <property type="component" value="Unassembled WGS sequence"/>
</dbReference>
<dbReference type="AlphaFoldDB" id="A0A830GXP1"/>
<keyword evidence="3 9" id="KW-0813">Transport</keyword>
<reference evidence="11" key="2">
    <citation type="submission" date="2020-09" db="EMBL/GenBank/DDBJ databases">
        <authorList>
            <person name="Sun Q."/>
            <person name="Ohkuma M."/>
        </authorList>
    </citation>
    <scope>NUCLEOTIDE SEQUENCE</scope>
    <source>
        <strain evidence="11">JCM 10088</strain>
    </source>
</reference>
<dbReference type="PANTHER" id="PTHR32243:SF50">
    <property type="entry name" value="MALTOSE_MALTODEXTRIN TRANSPORT SYSTEM PERMEASE PROTEIN MALG"/>
    <property type="match status" value="1"/>
</dbReference>
<feature type="transmembrane region" description="Helical" evidence="9">
    <location>
        <begin position="286"/>
        <end position="311"/>
    </location>
</feature>
<keyword evidence="12" id="KW-1185">Reference proteome</keyword>
<dbReference type="GO" id="GO:0005886">
    <property type="term" value="C:plasma membrane"/>
    <property type="evidence" value="ECO:0007669"/>
    <property type="project" value="UniProtKB-SubCell"/>
</dbReference>
<dbReference type="EMBL" id="BMNL01000002">
    <property type="protein sequence ID" value="GGP20362.1"/>
    <property type="molecule type" value="Genomic_DNA"/>
</dbReference>
<feature type="transmembrane region" description="Helical" evidence="9">
    <location>
        <begin position="383"/>
        <end position="404"/>
    </location>
</feature>
<evidence type="ECO:0000256" key="7">
    <source>
        <dbReference type="ARBA" id="ARBA00022989"/>
    </source>
</evidence>
<feature type="transmembrane region" description="Helical" evidence="9">
    <location>
        <begin position="454"/>
        <end position="477"/>
    </location>
</feature>
<comment type="subcellular location">
    <subcellularLocation>
        <location evidence="1 9">Cell membrane</location>
        <topology evidence="1 9">Multi-pass membrane protein</topology>
    </subcellularLocation>
</comment>
<dbReference type="PANTHER" id="PTHR32243">
    <property type="entry name" value="MALTOSE TRANSPORT SYSTEM PERMEASE-RELATED"/>
    <property type="match status" value="1"/>
</dbReference>
<keyword evidence="4" id="KW-1003">Cell membrane</keyword>
<dbReference type="InterPro" id="IPR050901">
    <property type="entry name" value="BP-dep_ABC_trans_perm"/>
</dbReference>
<dbReference type="InterPro" id="IPR000515">
    <property type="entry name" value="MetI-like"/>
</dbReference>
<evidence type="ECO:0000256" key="1">
    <source>
        <dbReference type="ARBA" id="ARBA00004651"/>
    </source>
</evidence>
<feature type="transmembrane region" description="Helical" evidence="9">
    <location>
        <begin position="188"/>
        <end position="208"/>
    </location>
</feature>
<feature type="domain" description="ABC transmembrane type-1" evidence="10">
    <location>
        <begin position="48"/>
        <end position="263"/>
    </location>
</feature>
<feature type="transmembrane region" description="Helical" evidence="9">
    <location>
        <begin position="48"/>
        <end position="71"/>
    </location>
</feature>
<sequence>MNRTWLWPYVAYVVGFGLIPMLATFYLVGANFRGVLHGFPINIFNISLINTLVFSISVAVFAVLMALALAVRVDSLPDKWQTPLSLLILLPFTIPFTASTLVWRTIFDARYGPIYYVFSILHLKPIDMITVPNFSIWGVIIVGIWSSVSFAYLIILSGFKSINKELKEISMVDGATMSQYYSQIVIPYSFKSILTAFLITLVLSMGNFDTPFILTQGGPGYSSTTLPLLVYLMMFFMGNFSGGEVMAAVLTLMATVPAVLLLLVLRGERGWVRMPSIKMPDLAFHTILWAVAAIILMFLIMPVYWMFLIAFRPNNLDFTFPPLLYPTHVTSQYFLEALRESVPYIMTSLAVGLVAATISTIFAGAASYIMAKRKSYSLLLLSIYLYSLPATSFIFPLFVFASSVGLINTWWILMMGTPIFTITMVAWTMFNIYQDVPDVYEEIAQLEGTSSTYILFRLIMPITMGSWAASFILSFIFNWHLLFYPLVLTETPWQFNFPPTGAQTVTIFAALAIGNQVVDWGLLASAALIVALPVMILSYIVMGRLLKGFSFGGIKG</sequence>
<evidence type="ECO:0000256" key="4">
    <source>
        <dbReference type="ARBA" id="ARBA00022475"/>
    </source>
</evidence>
<evidence type="ECO:0000256" key="8">
    <source>
        <dbReference type="ARBA" id="ARBA00023136"/>
    </source>
</evidence>
<dbReference type="Pfam" id="PF00528">
    <property type="entry name" value="BPD_transp_1"/>
    <property type="match status" value="1"/>
</dbReference>
<feature type="transmembrane region" description="Helical" evidence="9">
    <location>
        <begin position="245"/>
        <end position="265"/>
    </location>
</feature>
<evidence type="ECO:0000256" key="3">
    <source>
        <dbReference type="ARBA" id="ARBA00022448"/>
    </source>
</evidence>
<keyword evidence="6 9" id="KW-0812">Transmembrane</keyword>
<evidence type="ECO:0000256" key="2">
    <source>
        <dbReference type="ARBA" id="ARBA00009047"/>
    </source>
</evidence>
<feature type="transmembrane region" description="Helical" evidence="9">
    <location>
        <begin position="220"/>
        <end position="239"/>
    </location>
</feature>
<dbReference type="OrthoDB" id="45815at2157"/>
<reference evidence="11" key="1">
    <citation type="journal article" date="2014" name="Int. J. Syst. Evol. Microbiol.">
        <title>Complete genome sequence of Corynebacterium casei LMG S-19264T (=DSM 44701T), isolated from a smear-ripened cheese.</title>
        <authorList>
            <consortium name="US DOE Joint Genome Institute (JGI-PGF)"/>
            <person name="Walter F."/>
            <person name="Albersmeier A."/>
            <person name="Kalinowski J."/>
            <person name="Ruckert C."/>
        </authorList>
    </citation>
    <scope>NUCLEOTIDE SEQUENCE</scope>
    <source>
        <strain evidence="11">JCM 10088</strain>
    </source>
</reference>
<gene>
    <name evidence="11" type="ORF">GCM10007981_08130</name>
</gene>
<keyword evidence="7 9" id="KW-1133">Transmembrane helix</keyword>
<feature type="transmembrane region" description="Helical" evidence="9">
    <location>
        <begin position="520"/>
        <end position="541"/>
    </location>
</feature>
<proteinExistence type="inferred from homology"/>
<evidence type="ECO:0000256" key="6">
    <source>
        <dbReference type="ARBA" id="ARBA00022692"/>
    </source>
</evidence>
<dbReference type="GO" id="GO:0055085">
    <property type="term" value="P:transmembrane transport"/>
    <property type="evidence" value="ECO:0007669"/>
    <property type="project" value="InterPro"/>
</dbReference>
<feature type="transmembrane region" description="Helical" evidence="9">
    <location>
        <begin position="134"/>
        <end position="155"/>
    </location>
</feature>
<comment type="similarity">
    <text evidence="2">Belongs to the binding-protein-dependent transport system permease family. MalFG subfamily.</text>
</comment>
<dbReference type="SUPFAM" id="SSF161098">
    <property type="entry name" value="MetI-like"/>
    <property type="match status" value="2"/>
</dbReference>
<evidence type="ECO:0000313" key="12">
    <source>
        <dbReference type="Proteomes" id="UP000610960"/>
    </source>
</evidence>
<evidence type="ECO:0000256" key="9">
    <source>
        <dbReference type="RuleBase" id="RU363032"/>
    </source>
</evidence>
<comment type="caution">
    <text evidence="11">The sequence shown here is derived from an EMBL/GenBank/DDBJ whole genome shotgun (WGS) entry which is preliminary data.</text>
</comment>
<evidence type="ECO:0000313" key="11">
    <source>
        <dbReference type="EMBL" id="GGP20362.1"/>
    </source>
</evidence>
<evidence type="ECO:0000256" key="5">
    <source>
        <dbReference type="ARBA" id="ARBA00022597"/>
    </source>
</evidence>
<dbReference type="CDD" id="cd06261">
    <property type="entry name" value="TM_PBP2"/>
    <property type="match status" value="1"/>
</dbReference>
<dbReference type="InterPro" id="IPR035906">
    <property type="entry name" value="MetI-like_sf"/>
</dbReference>
<feature type="transmembrane region" description="Helical" evidence="9">
    <location>
        <begin position="410"/>
        <end position="433"/>
    </location>
</feature>
<accession>A0A830GXP1</accession>
<evidence type="ECO:0000259" key="10">
    <source>
        <dbReference type="PROSITE" id="PS50928"/>
    </source>
</evidence>
<name>A0A830GXP1_9CREN</name>
<dbReference type="Gene3D" id="1.10.3720.10">
    <property type="entry name" value="MetI-like"/>
    <property type="match status" value="2"/>
</dbReference>
<feature type="transmembrane region" description="Helical" evidence="9">
    <location>
        <begin position="344"/>
        <end position="371"/>
    </location>
</feature>
<protein>
    <submittedName>
        <fullName evidence="11">ABC transporter permease</fullName>
    </submittedName>
</protein>
<organism evidence="11 12">
    <name type="scientific">Thermocladium modestius</name>
    <dbReference type="NCBI Taxonomy" id="62609"/>
    <lineage>
        <taxon>Archaea</taxon>
        <taxon>Thermoproteota</taxon>
        <taxon>Thermoprotei</taxon>
        <taxon>Thermoproteales</taxon>
        <taxon>Thermoproteaceae</taxon>
        <taxon>Thermocladium</taxon>
    </lineage>
</organism>
<feature type="domain" description="ABC transmembrane type-1" evidence="10">
    <location>
        <begin position="345"/>
        <end position="541"/>
    </location>
</feature>
<feature type="transmembrane region" description="Helical" evidence="9">
    <location>
        <begin position="6"/>
        <end position="28"/>
    </location>
</feature>
<feature type="transmembrane region" description="Helical" evidence="9">
    <location>
        <begin position="83"/>
        <end position="103"/>
    </location>
</feature>